<protein>
    <recommendedName>
        <fullName evidence="1">DUF5678 domain-containing protein</fullName>
    </recommendedName>
</protein>
<name>A0A0G1KAM4_9BACT</name>
<feature type="domain" description="DUF5678" evidence="1">
    <location>
        <begin position="8"/>
        <end position="55"/>
    </location>
</feature>
<organism evidence="2 3">
    <name type="scientific">Candidatus Azambacteria bacterium GW2011_GWA1_44_9</name>
    <dbReference type="NCBI Taxonomy" id="1618610"/>
    <lineage>
        <taxon>Bacteria</taxon>
        <taxon>Candidatus Azamiibacteriota</taxon>
    </lineage>
</organism>
<dbReference type="Proteomes" id="UP000034595">
    <property type="component" value="Unassembled WGS sequence"/>
</dbReference>
<comment type="caution">
    <text evidence="2">The sequence shown here is derived from an EMBL/GenBank/DDBJ whole genome shotgun (WGS) entry which is preliminary data.</text>
</comment>
<reference evidence="2 3" key="1">
    <citation type="journal article" date="2015" name="Nature">
        <title>rRNA introns, odd ribosomes, and small enigmatic genomes across a large radiation of phyla.</title>
        <authorList>
            <person name="Brown C.T."/>
            <person name="Hug L.A."/>
            <person name="Thomas B.C."/>
            <person name="Sharon I."/>
            <person name="Castelle C.J."/>
            <person name="Singh A."/>
            <person name="Wilkins M.J."/>
            <person name="Williams K.H."/>
            <person name="Banfield J.F."/>
        </authorList>
    </citation>
    <scope>NUCLEOTIDE SEQUENCE [LARGE SCALE GENOMIC DNA]</scope>
</reference>
<evidence type="ECO:0000259" key="1">
    <source>
        <dbReference type="Pfam" id="PF18929"/>
    </source>
</evidence>
<dbReference type="InterPro" id="IPR043734">
    <property type="entry name" value="DUF5678"/>
</dbReference>
<accession>A0A0G1KAM4</accession>
<evidence type="ECO:0000313" key="2">
    <source>
        <dbReference type="EMBL" id="KKT80635.1"/>
    </source>
</evidence>
<gene>
    <name evidence="2" type="ORF">UW78_C0030G0001</name>
</gene>
<dbReference type="Pfam" id="PF18929">
    <property type="entry name" value="DUF5678"/>
    <property type="match status" value="1"/>
</dbReference>
<evidence type="ECO:0000313" key="3">
    <source>
        <dbReference type="Proteomes" id="UP000034595"/>
    </source>
</evidence>
<sequence length="65" mass="7475">MAIDWRQIYRKYRGQWVALTKDEKTVIASGKTAKEAWTKALVKGCKKPILTRMPEKLVTYVGYGV</sequence>
<dbReference type="AlphaFoldDB" id="A0A0G1KAM4"/>
<proteinExistence type="predicted"/>
<dbReference type="EMBL" id="LCJQ01000030">
    <property type="protein sequence ID" value="KKT80635.1"/>
    <property type="molecule type" value="Genomic_DNA"/>
</dbReference>